<gene>
    <name evidence="3" type="ORF">H0486_11355</name>
</gene>
<organism evidence="3 4">
    <name type="scientific">Variimorphobacter saccharofermentans</name>
    <dbReference type="NCBI Taxonomy" id="2755051"/>
    <lineage>
        <taxon>Bacteria</taxon>
        <taxon>Bacillati</taxon>
        <taxon>Bacillota</taxon>
        <taxon>Clostridia</taxon>
        <taxon>Lachnospirales</taxon>
        <taxon>Lachnospiraceae</taxon>
        <taxon>Variimorphobacter</taxon>
    </lineage>
</organism>
<dbReference type="EMBL" id="JACEGA010000001">
    <property type="protein sequence ID" value="MBB2183476.1"/>
    <property type="molecule type" value="Genomic_DNA"/>
</dbReference>
<dbReference type="RefSeq" id="WP_228353131.1">
    <property type="nucleotide sequence ID" value="NZ_JACEGA010000001.1"/>
</dbReference>
<dbReference type="Proteomes" id="UP000574276">
    <property type="component" value="Unassembled WGS sequence"/>
</dbReference>
<protein>
    <submittedName>
        <fullName evidence="3">LuxR family transcriptional regulator</fullName>
    </submittedName>
</protein>
<proteinExistence type="predicted"/>
<evidence type="ECO:0000256" key="1">
    <source>
        <dbReference type="SAM" id="Phobius"/>
    </source>
</evidence>
<keyword evidence="1" id="KW-0812">Transmembrane</keyword>
<name>A0A839K1H2_9FIRM</name>
<dbReference type="InterPro" id="IPR059106">
    <property type="entry name" value="WHD_MalT"/>
</dbReference>
<comment type="caution">
    <text evidence="3">The sequence shown here is derived from an EMBL/GenBank/DDBJ whole genome shotgun (WGS) entry which is preliminary data.</text>
</comment>
<reference evidence="3 4" key="1">
    <citation type="submission" date="2020-07" db="EMBL/GenBank/DDBJ databases">
        <title>Characterization and genome sequencing of isolate MD1, a novel member within the family Lachnospiraceae.</title>
        <authorList>
            <person name="Rettenmaier R."/>
            <person name="Di Bello L."/>
            <person name="Zinser C."/>
            <person name="Scheitz K."/>
            <person name="Liebl W."/>
            <person name="Zverlov V."/>
        </authorList>
    </citation>
    <scope>NUCLEOTIDE SEQUENCE [LARGE SCALE GENOMIC DNA]</scope>
    <source>
        <strain evidence="3 4">MD1</strain>
    </source>
</reference>
<evidence type="ECO:0000313" key="4">
    <source>
        <dbReference type="Proteomes" id="UP000574276"/>
    </source>
</evidence>
<dbReference type="SUPFAM" id="SSF52540">
    <property type="entry name" value="P-loop containing nucleoside triphosphate hydrolases"/>
    <property type="match status" value="1"/>
</dbReference>
<accession>A0A839K1H2</accession>
<feature type="transmembrane region" description="Helical" evidence="1">
    <location>
        <begin position="630"/>
        <end position="648"/>
    </location>
</feature>
<dbReference type="InterPro" id="IPR027417">
    <property type="entry name" value="P-loop_NTPase"/>
</dbReference>
<dbReference type="Pfam" id="PF25873">
    <property type="entry name" value="WHD_MalT"/>
    <property type="match status" value="1"/>
</dbReference>
<sequence length="705" mass="80774">MKKLTALKRDRVNRSLEDIFNYPITIVEAPMGYGKTTAVREFLALKGVPVIWTSFLPEDDTASWFWERLANEIGKFDKVTEDRLKSLGIPSDTPQTIMAINIINEMVYRPGTTLVIDDYHLAKSMKMTALFRHFVMEMPDDFHIVILTRDTTNLDISELYVKGLCNVVSQNTLRFTQNEIRDYCTLMGFTVSESVIKKIINYTGGWISLIYLIILGMERGISINRNSAINELVEKVLYNPYDEHIKRFLLRLSVMDSFTAEKAVFITQEEEAEKILIKLRRENAFITFDEAAGVYIIHNVLLDFLRNKQKDEEECAVLNQRLGEWHLARGEYRTAYCYLFRAGEKVRVLELMDKEDTITGDSATFDGVLNLFATLPREILFKYPLAYLQYIAIILTNGDSNSYHDGVMRLNELKEALENAEDPIPHGRNRVLAEFFLTRIFAVFNDAKEIAICMKVAQHLLGGDVSCLQKREAEFTLGSPHLLYTCYREPGSLNELTGCIVSDFPIFAKLADGCGIGCDYVALAEYSLETGDWHTVELNAFKAIYKAQTKEQTSIMICAYFTLIRLYLYQGKIDEALELLRQLKQDVTKANNPYYNTGLEMVEGYVNGCLMRIDSIPRWLQTGDMSAAHLFYGGLGFNYIIFGKALLLSKNYIKLEMLTEEFECKFAIFHNQFGFLHNQIFKAVTNYSLYGMNAGCAALRKYRQL</sequence>
<evidence type="ECO:0000313" key="3">
    <source>
        <dbReference type="EMBL" id="MBB2183476.1"/>
    </source>
</evidence>
<evidence type="ECO:0000259" key="2">
    <source>
        <dbReference type="Pfam" id="PF25873"/>
    </source>
</evidence>
<keyword evidence="1" id="KW-1133">Transmembrane helix</keyword>
<dbReference type="AlphaFoldDB" id="A0A839K1H2"/>
<feature type="domain" description="MalT-like winged helix" evidence="2">
    <location>
        <begin position="239"/>
        <end position="313"/>
    </location>
</feature>
<keyword evidence="1" id="KW-0472">Membrane</keyword>
<keyword evidence="4" id="KW-1185">Reference proteome</keyword>